<comment type="caution">
    <text evidence="1">The sequence shown here is derived from an EMBL/GenBank/DDBJ whole genome shotgun (WGS) entry which is preliminary data.</text>
</comment>
<organism evidence="1 2">
    <name type="scientific">Trichinella pseudospiralis</name>
    <name type="common">Parasitic roundworm</name>
    <dbReference type="NCBI Taxonomy" id="6337"/>
    <lineage>
        <taxon>Eukaryota</taxon>
        <taxon>Metazoa</taxon>
        <taxon>Ecdysozoa</taxon>
        <taxon>Nematoda</taxon>
        <taxon>Enoplea</taxon>
        <taxon>Dorylaimia</taxon>
        <taxon>Trichinellida</taxon>
        <taxon>Trichinellidae</taxon>
        <taxon>Trichinella</taxon>
    </lineage>
</organism>
<evidence type="ECO:0000313" key="2">
    <source>
        <dbReference type="Proteomes" id="UP000054815"/>
    </source>
</evidence>
<dbReference type="AlphaFoldDB" id="A0A0V0Y6V0"/>
<proteinExistence type="predicted"/>
<reference evidence="1 2" key="1">
    <citation type="submission" date="2015-01" db="EMBL/GenBank/DDBJ databases">
        <title>Evolution of Trichinella species and genotypes.</title>
        <authorList>
            <person name="Korhonen P.K."/>
            <person name="Edoardo P."/>
            <person name="Giuseppe L.R."/>
            <person name="Gasser R.B."/>
        </authorList>
    </citation>
    <scope>NUCLEOTIDE SEQUENCE [LARGE SCALE GENOMIC DNA]</scope>
    <source>
        <strain evidence="1">ISS141</strain>
    </source>
</reference>
<gene>
    <name evidence="1" type="ORF">T4E_5231</name>
</gene>
<dbReference type="EMBL" id="JYDU01000052">
    <property type="protein sequence ID" value="KRX95746.1"/>
    <property type="molecule type" value="Genomic_DNA"/>
</dbReference>
<name>A0A0V0Y6V0_TRIPS</name>
<protein>
    <submittedName>
        <fullName evidence="1">Uncharacterized protein</fullName>
    </submittedName>
</protein>
<evidence type="ECO:0000313" key="1">
    <source>
        <dbReference type="EMBL" id="KRX95746.1"/>
    </source>
</evidence>
<feature type="non-terminal residue" evidence="1">
    <location>
        <position position="65"/>
    </location>
</feature>
<sequence length="65" mass="7379">MVSYDCSLQQHHPRIADVQASPYKTISGNSEDKSCFHLCNSVLITFQKTLNFIIHLIAQLICTQQ</sequence>
<accession>A0A0V0Y6V0</accession>
<dbReference type="Proteomes" id="UP000054815">
    <property type="component" value="Unassembled WGS sequence"/>
</dbReference>